<gene>
    <name evidence="2" type="ORF">MUY27_00060</name>
</gene>
<organism evidence="2 3">
    <name type="scientific">Mucilaginibacter straminoryzae</name>
    <dbReference type="NCBI Taxonomy" id="2932774"/>
    <lineage>
        <taxon>Bacteria</taxon>
        <taxon>Pseudomonadati</taxon>
        <taxon>Bacteroidota</taxon>
        <taxon>Sphingobacteriia</taxon>
        <taxon>Sphingobacteriales</taxon>
        <taxon>Sphingobacteriaceae</taxon>
        <taxon>Mucilaginibacter</taxon>
    </lineage>
</organism>
<dbReference type="RefSeq" id="WP_245127915.1">
    <property type="nucleotide sequence ID" value="NZ_JALJEJ010000001.1"/>
</dbReference>
<dbReference type="PANTHER" id="PTHR34585">
    <property type="match status" value="1"/>
</dbReference>
<sequence length="103" mass="11750">MKNTETIANNQKLQQPPVTADDLDIFRVELLAEIKKLIDKHAGYPGRRWLKTEEVKKLLGASTGTLTTLRINGTLPYSRIGGILYYDAQDIENMLLSRKIQHR</sequence>
<dbReference type="PANTHER" id="PTHR34585:SF22">
    <property type="entry name" value="HELIX-TURN-HELIX DOMAIN-CONTAINING PROTEIN"/>
    <property type="match status" value="1"/>
</dbReference>
<dbReference type="InterPro" id="IPR009061">
    <property type="entry name" value="DNA-bd_dom_put_sf"/>
</dbReference>
<feature type="domain" description="Helix-turn-helix" evidence="1">
    <location>
        <begin position="49"/>
        <end position="98"/>
    </location>
</feature>
<reference evidence="2" key="1">
    <citation type="submission" date="2022-04" db="EMBL/GenBank/DDBJ databases">
        <title>Mucilaginibacter sp. RS28 isolated from freshwater.</title>
        <authorList>
            <person name="Ko S.-R."/>
        </authorList>
    </citation>
    <scope>NUCLEOTIDE SEQUENCE</scope>
    <source>
        <strain evidence="2">RS28</strain>
    </source>
</reference>
<protein>
    <submittedName>
        <fullName evidence="2">Helix-turn-helix domain-containing protein</fullName>
    </submittedName>
</protein>
<dbReference type="InterPro" id="IPR041657">
    <property type="entry name" value="HTH_17"/>
</dbReference>
<dbReference type="Proteomes" id="UP001139450">
    <property type="component" value="Unassembled WGS sequence"/>
</dbReference>
<dbReference type="EMBL" id="JALJEJ010000001">
    <property type="protein sequence ID" value="MCJ8208077.1"/>
    <property type="molecule type" value="Genomic_DNA"/>
</dbReference>
<comment type="caution">
    <text evidence="2">The sequence shown here is derived from an EMBL/GenBank/DDBJ whole genome shotgun (WGS) entry which is preliminary data.</text>
</comment>
<accession>A0A9X1WYM5</accession>
<dbReference type="SUPFAM" id="SSF46955">
    <property type="entry name" value="Putative DNA-binding domain"/>
    <property type="match status" value="1"/>
</dbReference>
<dbReference type="AlphaFoldDB" id="A0A9X1WYM5"/>
<name>A0A9X1WYM5_9SPHI</name>
<dbReference type="Pfam" id="PF12728">
    <property type="entry name" value="HTH_17"/>
    <property type="match status" value="1"/>
</dbReference>
<proteinExistence type="predicted"/>
<evidence type="ECO:0000313" key="3">
    <source>
        <dbReference type="Proteomes" id="UP001139450"/>
    </source>
</evidence>
<keyword evidence="3" id="KW-1185">Reference proteome</keyword>
<evidence type="ECO:0000313" key="2">
    <source>
        <dbReference type="EMBL" id="MCJ8208077.1"/>
    </source>
</evidence>
<evidence type="ECO:0000259" key="1">
    <source>
        <dbReference type="Pfam" id="PF12728"/>
    </source>
</evidence>